<name>A0ABQ5JQL9_9LACO</name>
<evidence type="ECO:0000256" key="2">
    <source>
        <dbReference type="SAM" id="Phobius"/>
    </source>
</evidence>
<dbReference type="InterPro" id="IPR003675">
    <property type="entry name" value="Rce1/LyrA-like_dom"/>
</dbReference>
<feature type="transmembrane region" description="Helical" evidence="2">
    <location>
        <begin position="144"/>
        <end position="163"/>
    </location>
</feature>
<keyword evidence="2" id="KW-0812">Transmembrane</keyword>
<keyword evidence="2" id="KW-0472">Membrane</keyword>
<feature type="domain" description="CAAX prenyl protease 2/Lysostaphin resistance protein A-like" evidence="3">
    <location>
        <begin position="113"/>
        <end position="203"/>
    </location>
</feature>
<feature type="transmembrane region" description="Helical" evidence="2">
    <location>
        <begin position="12"/>
        <end position="30"/>
    </location>
</feature>
<dbReference type="Pfam" id="PF02517">
    <property type="entry name" value="Rce1-like"/>
    <property type="match status" value="1"/>
</dbReference>
<gene>
    <name evidence="4" type="ORF">JCM31185_18220</name>
</gene>
<comment type="similarity">
    <text evidence="1">Belongs to the UPF0177 family.</text>
</comment>
<evidence type="ECO:0000259" key="3">
    <source>
        <dbReference type="Pfam" id="PF02517"/>
    </source>
</evidence>
<dbReference type="RefSeq" id="WP_407884767.1">
    <property type="nucleotide sequence ID" value="NZ_BQXO01000007.1"/>
</dbReference>
<feature type="transmembrane region" description="Helical" evidence="2">
    <location>
        <begin position="199"/>
        <end position="217"/>
    </location>
</feature>
<keyword evidence="5" id="KW-1185">Reference proteome</keyword>
<organism evidence="4 5">
    <name type="scientific">Furfurilactobacillus curtus</name>
    <dbReference type="NCBI Taxonomy" id="1746200"/>
    <lineage>
        <taxon>Bacteria</taxon>
        <taxon>Bacillati</taxon>
        <taxon>Bacillota</taxon>
        <taxon>Bacilli</taxon>
        <taxon>Lactobacillales</taxon>
        <taxon>Lactobacillaceae</taxon>
        <taxon>Furfurilactobacillus</taxon>
    </lineage>
</organism>
<protein>
    <recommendedName>
        <fullName evidence="3">CAAX prenyl protease 2/Lysostaphin resistance protein A-like domain-containing protein</fullName>
    </recommendedName>
</protein>
<feature type="transmembrane region" description="Helical" evidence="2">
    <location>
        <begin position="76"/>
        <end position="100"/>
    </location>
</feature>
<feature type="transmembrane region" description="Helical" evidence="2">
    <location>
        <begin position="106"/>
        <end position="124"/>
    </location>
</feature>
<sequence length="218" mass="23947">MRKIWRRQDVYLMGLMTGEVLLGLVLEHALVNEKVALTIIGALIAIFVFANVIWFKRSLLATDWHRLKQQRGQAMIGVVVVLIGFAVSQWLASTLVPGAAAAQSPIVIRMASIIGFVTAVLAPFTEEVIFRYELFFQFRRQSRIVQVLMALISAGLFGTVHAISGDGLSSIISLAIVGLVLVGVYAWTKNIWISLLGHLVWNVALALPLLISLFLPVA</sequence>
<accession>A0ABQ5JQL9</accession>
<dbReference type="Proteomes" id="UP001628078">
    <property type="component" value="Unassembled WGS sequence"/>
</dbReference>
<reference evidence="4 5" key="1">
    <citation type="submission" date="2022-03" db="EMBL/GenBank/DDBJ databases">
        <title>Draft genome sequence of Furfurilactobacillus curtus JCM 31185.</title>
        <authorList>
            <person name="Suzuki S."/>
            <person name="Endo A."/>
            <person name="Kajikawa A."/>
        </authorList>
    </citation>
    <scope>NUCLEOTIDE SEQUENCE [LARGE SCALE GENOMIC DNA]</scope>
    <source>
        <strain evidence="4 5">JCM 31185</strain>
    </source>
</reference>
<evidence type="ECO:0000313" key="4">
    <source>
        <dbReference type="EMBL" id="GKT06535.1"/>
    </source>
</evidence>
<feature type="transmembrane region" description="Helical" evidence="2">
    <location>
        <begin position="169"/>
        <end position="187"/>
    </location>
</feature>
<proteinExistence type="inferred from homology"/>
<evidence type="ECO:0000313" key="5">
    <source>
        <dbReference type="Proteomes" id="UP001628078"/>
    </source>
</evidence>
<evidence type="ECO:0000256" key="1">
    <source>
        <dbReference type="ARBA" id="ARBA00009067"/>
    </source>
</evidence>
<dbReference type="EMBL" id="BQXO01000007">
    <property type="protein sequence ID" value="GKT06535.1"/>
    <property type="molecule type" value="Genomic_DNA"/>
</dbReference>
<keyword evidence="2" id="KW-1133">Transmembrane helix</keyword>
<comment type="caution">
    <text evidence="4">The sequence shown here is derived from an EMBL/GenBank/DDBJ whole genome shotgun (WGS) entry which is preliminary data.</text>
</comment>
<feature type="transmembrane region" description="Helical" evidence="2">
    <location>
        <begin position="36"/>
        <end position="55"/>
    </location>
</feature>